<proteinExistence type="predicted"/>
<dbReference type="GeneID" id="68117729"/>
<dbReference type="EMBL" id="VFQX01000006">
    <property type="protein sequence ID" value="KAF0983449.1"/>
    <property type="molecule type" value="Genomic_DNA"/>
</dbReference>
<feature type="compositionally biased region" description="Basic and acidic residues" evidence="1">
    <location>
        <begin position="59"/>
        <end position="74"/>
    </location>
</feature>
<comment type="caution">
    <text evidence="2">The sequence shown here is derived from an EMBL/GenBank/DDBJ whole genome shotgun (WGS) entry which is preliminary data.</text>
</comment>
<evidence type="ECO:0000313" key="3">
    <source>
        <dbReference type="Proteomes" id="UP000444721"/>
    </source>
</evidence>
<name>A0A6A5CDS5_NAEFO</name>
<gene>
    <name evidence="2" type="ORF">FDP41_010514</name>
</gene>
<dbReference type="RefSeq" id="XP_044568162.1">
    <property type="nucleotide sequence ID" value="XM_044700821.1"/>
</dbReference>
<evidence type="ECO:0000313" key="2">
    <source>
        <dbReference type="EMBL" id="KAF0983449.1"/>
    </source>
</evidence>
<protein>
    <submittedName>
        <fullName evidence="2">Uncharacterized protein</fullName>
    </submittedName>
</protein>
<keyword evidence="3" id="KW-1185">Reference proteome</keyword>
<evidence type="ECO:0000256" key="1">
    <source>
        <dbReference type="SAM" id="MobiDB-lite"/>
    </source>
</evidence>
<dbReference type="AlphaFoldDB" id="A0A6A5CDS5"/>
<organism evidence="2 3">
    <name type="scientific">Naegleria fowleri</name>
    <name type="common">Brain eating amoeba</name>
    <dbReference type="NCBI Taxonomy" id="5763"/>
    <lineage>
        <taxon>Eukaryota</taxon>
        <taxon>Discoba</taxon>
        <taxon>Heterolobosea</taxon>
        <taxon>Tetramitia</taxon>
        <taxon>Eutetramitia</taxon>
        <taxon>Vahlkampfiidae</taxon>
        <taxon>Naegleria</taxon>
    </lineage>
</organism>
<dbReference type="VEuPathDB" id="AmoebaDB:FDP41_010514"/>
<feature type="region of interest" description="Disordered" evidence="1">
    <location>
        <begin position="59"/>
        <end position="90"/>
    </location>
</feature>
<sequence>MVKQKRNKWCEPCRLLNISSSIEKINTQSSESTEPNSQKEFNCNIYCCSDCNHSHNAEKDHPRDGDSLESDQRSVKKKKSTHNMNQGQPTRSTFAKLCEGFPNKYDDFINTDNKIYDKSGKIVIGHIRNEVIFSTECSKDLDSKKVRCQNCERLQGRLRKWQSRFHVEENIDISRYSQYPKIIQKRLELCQKHMTKIPSNQIELLESLLKMLEIYEESQKLPFNLLRLKDEILRTLNPNRPYAIPDPIKYFWKLGRYYGSEKLIQLMRGNSDIGFNIYAPSISTLKKWNQGVVYGNLYTNDSVSIIMKILAKHDKFILLFICSLRGLFTYFKKNKKSIDR</sequence>
<accession>A0A6A5CDS5</accession>
<reference evidence="2 3" key="1">
    <citation type="journal article" date="2019" name="Sci. Rep.">
        <title>Nanopore sequencing improves the draft genome of the human pathogenic amoeba Naegleria fowleri.</title>
        <authorList>
            <person name="Liechti N."/>
            <person name="Schurch N."/>
            <person name="Bruggmann R."/>
            <person name="Wittwer M."/>
        </authorList>
    </citation>
    <scope>NUCLEOTIDE SEQUENCE [LARGE SCALE GENOMIC DNA]</scope>
    <source>
        <strain evidence="2 3">ATCC 30894</strain>
    </source>
</reference>
<dbReference type="VEuPathDB" id="AmoebaDB:NF0131880"/>
<dbReference type="Proteomes" id="UP000444721">
    <property type="component" value="Unassembled WGS sequence"/>
</dbReference>
<dbReference type="VEuPathDB" id="AmoebaDB:NfTy_012760"/>
<dbReference type="OrthoDB" id="10647897at2759"/>